<dbReference type="HOGENOM" id="CLU_004423_0_0_1"/>
<dbReference type="EMBL" id="DS547092">
    <property type="protein sequence ID" value="EDR14262.1"/>
    <property type="molecule type" value="Genomic_DNA"/>
</dbReference>
<evidence type="ECO:0000256" key="2">
    <source>
        <dbReference type="ARBA" id="ARBA00022741"/>
    </source>
</evidence>
<dbReference type="GO" id="GO:0016887">
    <property type="term" value="F:ATP hydrolysis activity"/>
    <property type="evidence" value="ECO:0007669"/>
    <property type="project" value="InterPro"/>
</dbReference>
<dbReference type="PROSITE" id="PS00674">
    <property type="entry name" value="AAA"/>
    <property type="match status" value="1"/>
</dbReference>
<dbReference type="PANTHER" id="PTHR45644">
    <property type="entry name" value="AAA ATPASE, PUTATIVE (AFU_ORTHOLOGUE AFUA_2G12920)-RELATED-RELATED"/>
    <property type="match status" value="1"/>
</dbReference>
<evidence type="ECO:0000256" key="5">
    <source>
        <dbReference type="ARBA" id="ARBA00023128"/>
    </source>
</evidence>
<feature type="domain" description="AAA+ ATPase" evidence="7">
    <location>
        <begin position="735"/>
        <end position="875"/>
    </location>
</feature>
<dbReference type="RefSeq" id="XP_001874821.1">
    <property type="nucleotide sequence ID" value="XM_001874786.1"/>
</dbReference>
<feature type="region of interest" description="Disordered" evidence="6">
    <location>
        <begin position="230"/>
        <end position="263"/>
    </location>
</feature>
<feature type="region of interest" description="Disordered" evidence="6">
    <location>
        <begin position="53"/>
        <end position="106"/>
    </location>
</feature>
<dbReference type="PANTHER" id="PTHR45644:SF56">
    <property type="entry name" value="AAA ATPASE, PUTATIVE (AFU_ORTHOLOGUE AFUA_2G12920)-RELATED"/>
    <property type="match status" value="1"/>
</dbReference>
<proteinExistence type="predicted"/>
<sequence length="1069" mass="116761">MRSQTLLRKSQLLLAAPILPRRALFSCTDYSRLPRNKRPRLDPLSVFSSRFVSSTVPPSQDDSFSSLPESVDNSKEPTESVEITSPEEIDKPKSRRAKVTSSLSKDSEALELPEGLDILWLPDVVREACSDDPATLPADVFEEALNNLLITLHPQNQHRATYATAAGGSIEPTLGLFCPIEGGDYVIDATVRELARHTGAEVLVLDSVQLAAGEWGQFGRAANCLQLPKNPLHFPSTSPSPPSNRNSSMTEDENDSDEDFEFSPPQQMTLTLLAPSSSQGRALLASSPRRNAIPSKAKVFFDAVINTPSPNPDTDEDSSSLARNRPRIVYIRDFPTLGPSSSVWYPHLLSSVQQRRRGPISRPSSAVPNPMTIIFGMTPPLTPPIHSSSSGPSSGLLSLLMSRGATSSQVSSPSKHHNSDWSEGEAAEKAREGRLRNRLKKWEKGNLILHEEFPRLFPTPEGDVGGSHRPEVIVIGGNGMPPPSLLSGGTAVASGSAGPEAILPFFRESVLVPNTRSPSQERETRIQRRREINELSMRMGVGAVGGSIESTSAALVLGNLPSNKEPSADEPERMWDRWGSKIEVWRNVRKIADRAVGNVMSARAAGFKVEKVTLDSTVVPWSAVNMAWIANRSVQDKRKLWTKDSSLTKSIQEEAEDEADTKSGTDPVTERVKNDTELDTYEQRLLPCIVDSASMSTSFSQVHLPSHTIDSVRTIVSLPLLHPRAFEQGILKEHGMTGCLLFGPPGTGKTLVVRALAKEAGCRMITISPSDVMDMYVGEGEKLVRAVFSLARRLSPCVVFLDEIDALFGARMSARESGGAIAHRGVITEFMQEMDGLKSSRDDSVIVIGATNRPFDLDDAVLRRLPRRLLVDLPGEKEREEILKILLRDESLAGDIDVQSLAKKTESFSGSDLKHLCVSAALDSVKENVDLPWSSSSKPDVLPLSSTPQDLPAPSSASVDESLSAESPTESTPTVEDDLSVANSQYHPRILHLRNFTKALKEITPSSSESLGSLAELRKWDEEFGEGRRDRKKRQVWGKGRFGFVDEKVEVGKVSGQVETSPPVPPNTR</sequence>
<dbReference type="GeneID" id="6070596"/>
<feature type="compositionally biased region" description="Basic and acidic residues" evidence="6">
    <location>
        <begin position="660"/>
        <end position="671"/>
    </location>
</feature>
<dbReference type="KEGG" id="lbc:LACBIDRAFT_305916"/>
<dbReference type="GO" id="GO:0005524">
    <property type="term" value="F:ATP binding"/>
    <property type="evidence" value="ECO:0007669"/>
    <property type="project" value="UniProtKB-KW"/>
</dbReference>
<dbReference type="InterPro" id="IPR003960">
    <property type="entry name" value="ATPase_AAA_CS"/>
</dbReference>
<dbReference type="AlphaFoldDB" id="B0CS86"/>
<evidence type="ECO:0000256" key="1">
    <source>
        <dbReference type="ARBA" id="ARBA00004572"/>
    </source>
</evidence>
<keyword evidence="4" id="KW-0067">ATP-binding</keyword>
<evidence type="ECO:0000313" key="8">
    <source>
        <dbReference type="EMBL" id="EDR14262.1"/>
    </source>
</evidence>
<evidence type="ECO:0000256" key="4">
    <source>
        <dbReference type="ARBA" id="ARBA00022840"/>
    </source>
</evidence>
<dbReference type="InterPro" id="IPR003959">
    <property type="entry name" value="ATPase_AAA_core"/>
</dbReference>
<dbReference type="STRING" id="486041.B0CS86"/>
<dbReference type="OrthoDB" id="39734at2759"/>
<dbReference type="SMART" id="SM00382">
    <property type="entry name" value="AAA"/>
    <property type="match status" value="1"/>
</dbReference>
<evidence type="ECO:0000256" key="3">
    <source>
        <dbReference type="ARBA" id="ARBA00022787"/>
    </source>
</evidence>
<feature type="region of interest" description="Disordered" evidence="6">
    <location>
        <begin position="931"/>
        <end position="981"/>
    </location>
</feature>
<dbReference type="InterPro" id="IPR041569">
    <property type="entry name" value="AAA_lid_3"/>
</dbReference>
<dbReference type="SUPFAM" id="SSF52540">
    <property type="entry name" value="P-loop containing nucleoside triphosphate hydrolases"/>
    <property type="match status" value="1"/>
</dbReference>
<keyword evidence="3" id="KW-1000">Mitochondrion outer membrane</keyword>
<dbReference type="InterPro" id="IPR027417">
    <property type="entry name" value="P-loop_NTPase"/>
</dbReference>
<dbReference type="Proteomes" id="UP000001194">
    <property type="component" value="Unassembled WGS sequence"/>
</dbReference>
<dbReference type="Gene3D" id="1.10.8.60">
    <property type="match status" value="1"/>
</dbReference>
<dbReference type="Pfam" id="PF00004">
    <property type="entry name" value="AAA"/>
    <property type="match status" value="1"/>
</dbReference>
<accession>B0CS86</accession>
<evidence type="ECO:0000256" key="6">
    <source>
        <dbReference type="SAM" id="MobiDB-lite"/>
    </source>
</evidence>
<comment type="subcellular location">
    <subcellularLocation>
        <location evidence="1">Mitochondrion outer membrane</location>
        <topology evidence="1">Single-pass membrane protein</topology>
    </subcellularLocation>
</comment>
<name>B0CS86_LACBS</name>
<keyword evidence="3" id="KW-0472">Membrane</keyword>
<protein>
    <submittedName>
        <fullName evidence="8">Predicted protein</fullName>
    </submittedName>
</protein>
<keyword evidence="5" id="KW-0496">Mitochondrion</keyword>
<gene>
    <name evidence="8" type="ORF">LACBIDRAFT_305916</name>
</gene>
<feature type="compositionally biased region" description="Acidic residues" evidence="6">
    <location>
        <begin position="250"/>
        <end position="261"/>
    </location>
</feature>
<feature type="region of interest" description="Disordered" evidence="6">
    <location>
        <begin position="380"/>
        <end position="432"/>
    </location>
</feature>
<dbReference type="InterPro" id="IPR051701">
    <property type="entry name" value="Mito_OM_Translocase_MSP1"/>
</dbReference>
<feature type="compositionally biased region" description="Polar residues" evidence="6">
    <location>
        <begin position="933"/>
        <end position="974"/>
    </location>
</feature>
<dbReference type="InParanoid" id="B0CS86"/>
<evidence type="ECO:0000259" key="7">
    <source>
        <dbReference type="SMART" id="SM00382"/>
    </source>
</evidence>
<reference evidence="8 9" key="1">
    <citation type="journal article" date="2008" name="Nature">
        <title>The genome of Laccaria bicolor provides insights into mycorrhizal symbiosis.</title>
        <authorList>
            <person name="Martin F."/>
            <person name="Aerts A."/>
            <person name="Ahren D."/>
            <person name="Brun A."/>
            <person name="Danchin E.G.J."/>
            <person name="Duchaussoy F."/>
            <person name="Gibon J."/>
            <person name="Kohler A."/>
            <person name="Lindquist E."/>
            <person name="Pereda V."/>
            <person name="Salamov A."/>
            <person name="Shapiro H.J."/>
            <person name="Wuyts J."/>
            <person name="Blaudez D."/>
            <person name="Buee M."/>
            <person name="Brokstein P."/>
            <person name="Canbaeck B."/>
            <person name="Cohen D."/>
            <person name="Courty P.E."/>
            <person name="Coutinho P.M."/>
            <person name="Delaruelle C."/>
            <person name="Detter J.C."/>
            <person name="Deveau A."/>
            <person name="DiFazio S."/>
            <person name="Duplessis S."/>
            <person name="Fraissinet-Tachet L."/>
            <person name="Lucic E."/>
            <person name="Frey-Klett P."/>
            <person name="Fourrey C."/>
            <person name="Feussner I."/>
            <person name="Gay G."/>
            <person name="Grimwood J."/>
            <person name="Hoegger P.J."/>
            <person name="Jain P."/>
            <person name="Kilaru S."/>
            <person name="Labbe J."/>
            <person name="Lin Y.C."/>
            <person name="Legue V."/>
            <person name="Le Tacon F."/>
            <person name="Marmeisse R."/>
            <person name="Melayah D."/>
            <person name="Montanini B."/>
            <person name="Muratet M."/>
            <person name="Nehls U."/>
            <person name="Niculita-Hirzel H."/>
            <person name="Oudot-Le Secq M.P."/>
            <person name="Peter M."/>
            <person name="Quesneville H."/>
            <person name="Rajashekar B."/>
            <person name="Reich M."/>
            <person name="Rouhier N."/>
            <person name="Schmutz J."/>
            <person name="Yin T."/>
            <person name="Chalot M."/>
            <person name="Henrissat B."/>
            <person name="Kuees U."/>
            <person name="Lucas S."/>
            <person name="Van de Peer Y."/>
            <person name="Podila G.K."/>
            <person name="Polle A."/>
            <person name="Pukkila P.J."/>
            <person name="Richardson P.M."/>
            <person name="Rouze P."/>
            <person name="Sanders I.R."/>
            <person name="Stajich J.E."/>
            <person name="Tunlid A."/>
            <person name="Tuskan G."/>
            <person name="Grigoriev I.V."/>
        </authorList>
    </citation>
    <scope>NUCLEOTIDE SEQUENCE [LARGE SCALE GENOMIC DNA]</scope>
    <source>
        <strain evidence="9">S238N-H82 / ATCC MYA-4686</strain>
    </source>
</reference>
<keyword evidence="9" id="KW-1185">Reference proteome</keyword>
<feature type="compositionally biased region" description="Low complexity" evidence="6">
    <location>
        <begin position="387"/>
        <end position="402"/>
    </location>
</feature>
<dbReference type="Gene3D" id="3.40.50.300">
    <property type="entry name" value="P-loop containing nucleotide triphosphate hydrolases"/>
    <property type="match status" value="1"/>
</dbReference>
<keyword evidence="2" id="KW-0547">Nucleotide-binding</keyword>
<feature type="compositionally biased region" description="Polar residues" evidence="6">
    <location>
        <begin position="404"/>
        <end position="413"/>
    </location>
</feature>
<dbReference type="Pfam" id="PF17862">
    <property type="entry name" value="AAA_lid_3"/>
    <property type="match status" value="1"/>
</dbReference>
<feature type="region of interest" description="Disordered" evidence="6">
    <location>
        <begin position="651"/>
        <end position="671"/>
    </location>
</feature>
<dbReference type="GO" id="GO:0005741">
    <property type="term" value="C:mitochondrial outer membrane"/>
    <property type="evidence" value="ECO:0007669"/>
    <property type="project" value="UniProtKB-SubCell"/>
</dbReference>
<dbReference type="InterPro" id="IPR003593">
    <property type="entry name" value="AAA+_ATPase"/>
</dbReference>
<organism evidence="9">
    <name type="scientific">Laccaria bicolor (strain S238N-H82 / ATCC MYA-4686)</name>
    <name type="common">Bicoloured deceiver</name>
    <name type="synonym">Laccaria laccata var. bicolor</name>
    <dbReference type="NCBI Taxonomy" id="486041"/>
    <lineage>
        <taxon>Eukaryota</taxon>
        <taxon>Fungi</taxon>
        <taxon>Dikarya</taxon>
        <taxon>Basidiomycota</taxon>
        <taxon>Agaricomycotina</taxon>
        <taxon>Agaricomycetes</taxon>
        <taxon>Agaricomycetidae</taxon>
        <taxon>Agaricales</taxon>
        <taxon>Agaricineae</taxon>
        <taxon>Hydnangiaceae</taxon>
        <taxon>Laccaria</taxon>
    </lineage>
</organism>
<evidence type="ECO:0000313" key="9">
    <source>
        <dbReference type="Proteomes" id="UP000001194"/>
    </source>
</evidence>